<dbReference type="Proteomes" id="UP000015388">
    <property type="component" value="Chromosome"/>
</dbReference>
<evidence type="ECO:0000256" key="6">
    <source>
        <dbReference type="ARBA" id="ARBA00022967"/>
    </source>
</evidence>
<keyword evidence="7 10" id="KW-1133">Transmembrane helix</keyword>
<dbReference type="InterPro" id="IPR039421">
    <property type="entry name" value="Type_1_exporter"/>
</dbReference>
<evidence type="ECO:0000256" key="5">
    <source>
        <dbReference type="ARBA" id="ARBA00022840"/>
    </source>
</evidence>
<dbReference type="Pfam" id="PF00005">
    <property type="entry name" value="ABC_tran"/>
    <property type="match status" value="1"/>
</dbReference>
<dbReference type="PROSITE" id="PS00211">
    <property type="entry name" value="ABC_TRANSPORTER_1"/>
    <property type="match status" value="1"/>
</dbReference>
<keyword evidence="3 10" id="KW-0812">Transmembrane</keyword>
<evidence type="ECO:0000256" key="2">
    <source>
        <dbReference type="ARBA" id="ARBA00022519"/>
    </source>
</evidence>
<feature type="domain" description="ABC transmembrane type-1" evidence="12">
    <location>
        <begin position="22"/>
        <end position="303"/>
    </location>
</feature>
<dbReference type="GO" id="GO:0016887">
    <property type="term" value="F:ATP hydrolysis activity"/>
    <property type="evidence" value="ECO:0007669"/>
    <property type="project" value="InterPro"/>
</dbReference>
<evidence type="ECO:0000313" key="14">
    <source>
        <dbReference type="Proteomes" id="UP000015388"/>
    </source>
</evidence>
<dbReference type="GO" id="GO:0005886">
    <property type="term" value="C:plasma membrane"/>
    <property type="evidence" value="ECO:0007669"/>
    <property type="project" value="UniProtKB-SubCell"/>
</dbReference>
<name>S5T4U3_9CORY</name>
<dbReference type="Gene3D" id="1.20.1560.10">
    <property type="entry name" value="ABC transporter type 1, transmembrane domain"/>
    <property type="match status" value="1"/>
</dbReference>
<evidence type="ECO:0000256" key="3">
    <source>
        <dbReference type="ARBA" id="ARBA00022692"/>
    </source>
</evidence>
<evidence type="ECO:0000256" key="7">
    <source>
        <dbReference type="ARBA" id="ARBA00022989"/>
    </source>
</evidence>
<feature type="domain" description="ABC transporter" evidence="11">
    <location>
        <begin position="329"/>
        <end position="547"/>
    </location>
</feature>
<keyword evidence="14" id="KW-1185">Reference proteome</keyword>
<dbReference type="eggNOG" id="COG4987">
    <property type="taxonomic scope" value="Bacteria"/>
</dbReference>
<dbReference type="PROSITE" id="PS50929">
    <property type="entry name" value="ABC_TM1F"/>
    <property type="match status" value="1"/>
</dbReference>
<keyword evidence="2" id="KW-1003">Cell membrane</keyword>
<dbReference type="SMART" id="SM00382">
    <property type="entry name" value="AAA"/>
    <property type="match status" value="1"/>
</dbReference>
<feature type="transmembrane region" description="Helical" evidence="10">
    <location>
        <begin position="58"/>
        <end position="75"/>
    </location>
</feature>
<keyword evidence="4" id="KW-0547">Nucleotide-binding</keyword>
<gene>
    <name evidence="13" type="ORF">B841_10840</name>
</gene>
<feature type="transmembrane region" description="Helical" evidence="10">
    <location>
        <begin position="160"/>
        <end position="181"/>
    </location>
</feature>
<dbReference type="KEGG" id="cmd:B841_10840"/>
<keyword evidence="8 10" id="KW-0472">Membrane</keyword>
<evidence type="ECO:0000256" key="4">
    <source>
        <dbReference type="ARBA" id="ARBA00022741"/>
    </source>
</evidence>
<evidence type="ECO:0000256" key="8">
    <source>
        <dbReference type="ARBA" id="ARBA00023136"/>
    </source>
</evidence>
<feature type="transmembrane region" description="Helical" evidence="10">
    <location>
        <begin position="132"/>
        <end position="154"/>
    </location>
</feature>
<dbReference type="InterPro" id="IPR014223">
    <property type="entry name" value="ABC_CydC/D"/>
</dbReference>
<dbReference type="GO" id="GO:0034040">
    <property type="term" value="F:ATPase-coupled lipid transmembrane transporter activity"/>
    <property type="evidence" value="ECO:0007669"/>
    <property type="project" value="TreeGrafter"/>
</dbReference>
<protein>
    <submittedName>
        <fullName evidence="13">ABC transport system, ATPase and permease component</fullName>
    </submittedName>
</protein>
<dbReference type="GO" id="GO:0034775">
    <property type="term" value="P:glutathione transmembrane transport"/>
    <property type="evidence" value="ECO:0007669"/>
    <property type="project" value="InterPro"/>
</dbReference>
<evidence type="ECO:0000259" key="11">
    <source>
        <dbReference type="PROSITE" id="PS50893"/>
    </source>
</evidence>
<dbReference type="GO" id="GO:0005524">
    <property type="term" value="F:ATP binding"/>
    <property type="evidence" value="ECO:0007669"/>
    <property type="project" value="UniProtKB-KW"/>
</dbReference>
<dbReference type="Gene3D" id="3.40.50.300">
    <property type="entry name" value="P-loop containing nucleotide triphosphate hydrolases"/>
    <property type="match status" value="1"/>
</dbReference>
<organism evidence="13 14">
    <name type="scientific">Corynebacterium maris DSM 45190</name>
    <dbReference type="NCBI Taxonomy" id="1224163"/>
    <lineage>
        <taxon>Bacteria</taxon>
        <taxon>Bacillati</taxon>
        <taxon>Actinomycetota</taxon>
        <taxon>Actinomycetes</taxon>
        <taxon>Mycobacteriales</taxon>
        <taxon>Corynebacteriaceae</taxon>
        <taxon>Corynebacterium</taxon>
    </lineage>
</organism>
<dbReference type="GO" id="GO:0045454">
    <property type="term" value="P:cell redox homeostasis"/>
    <property type="evidence" value="ECO:0007669"/>
    <property type="project" value="InterPro"/>
</dbReference>
<feature type="transmembrane region" description="Helical" evidence="10">
    <location>
        <begin position="21"/>
        <end position="46"/>
    </location>
</feature>
<reference evidence="13 14" key="1">
    <citation type="submission" date="2012-11" db="EMBL/GenBank/DDBJ databases">
        <title>The complete genome sequence of Corynebacterium maris Coryn-1 (=DSM 45190).</title>
        <authorList>
            <person name="Schaffert L."/>
            <person name="Albersmeier A."/>
            <person name="Kalinowski J."/>
            <person name="Ruckert C."/>
        </authorList>
    </citation>
    <scope>NUCLEOTIDE SEQUENCE [LARGE SCALE GENOMIC DNA]</scope>
    <source>
        <strain evidence="14">Coryn-1</strain>
    </source>
</reference>
<evidence type="ECO:0000259" key="12">
    <source>
        <dbReference type="PROSITE" id="PS50929"/>
    </source>
</evidence>
<dbReference type="PATRIC" id="fig|1224163.3.peg.2186"/>
<keyword evidence="6" id="KW-1278">Translocase</keyword>
<evidence type="ECO:0000256" key="1">
    <source>
        <dbReference type="ARBA" id="ARBA00004429"/>
    </source>
</evidence>
<accession>S5T4U3</accession>
<comment type="similarity">
    <text evidence="9">Belongs to the ABC transporter superfamily. Siderophore-Fe(3+) uptake transporter (SIUT) (TC 3.A.1.21) family.</text>
</comment>
<dbReference type="PANTHER" id="PTHR24221">
    <property type="entry name" value="ATP-BINDING CASSETTE SUB-FAMILY B"/>
    <property type="match status" value="1"/>
</dbReference>
<dbReference type="SUPFAM" id="SSF90123">
    <property type="entry name" value="ABC transporter transmembrane region"/>
    <property type="match status" value="1"/>
</dbReference>
<dbReference type="InterPro" id="IPR017871">
    <property type="entry name" value="ABC_transporter-like_CS"/>
</dbReference>
<dbReference type="PANTHER" id="PTHR24221:SF654">
    <property type="entry name" value="ATP-BINDING CASSETTE SUB-FAMILY B MEMBER 6"/>
    <property type="match status" value="1"/>
</dbReference>
<dbReference type="InterPro" id="IPR011527">
    <property type="entry name" value="ABC1_TM_dom"/>
</dbReference>
<dbReference type="SUPFAM" id="SSF52540">
    <property type="entry name" value="P-loop containing nucleoside triphosphate hydrolases"/>
    <property type="match status" value="1"/>
</dbReference>
<dbReference type="InterPro" id="IPR027417">
    <property type="entry name" value="P-loop_NTPase"/>
</dbReference>
<dbReference type="InterPro" id="IPR036640">
    <property type="entry name" value="ABC1_TM_sf"/>
</dbReference>
<evidence type="ECO:0000313" key="13">
    <source>
        <dbReference type="EMBL" id="AGS35640.1"/>
    </source>
</evidence>
<dbReference type="EMBL" id="CP003924">
    <property type="protein sequence ID" value="AGS35640.1"/>
    <property type="molecule type" value="Genomic_DNA"/>
</dbReference>
<dbReference type="STRING" id="1224163.B841_10840"/>
<dbReference type="InterPro" id="IPR003593">
    <property type="entry name" value="AAA+_ATPase"/>
</dbReference>
<proteinExistence type="inferred from homology"/>
<dbReference type="HOGENOM" id="CLU_000604_84_9_11"/>
<dbReference type="GO" id="GO:0140359">
    <property type="term" value="F:ABC-type transporter activity"/>
    <property type="evidence" value="ECO:0007669"/>
    <property type="project" value="InterPro"/>
</dbReference>
<dbReference type="InterPro" id="IPR003439">
    <property type="entry name" value="ABC_transporter-like_ATP-bd"/>
</dbReference>
<evidence type="ECO:0000256" key="9">
    <source>
        <dbReference type="ARBA" id="ARBA00023455"/>
    </source>
</evidence>
<dbReference type="PROSITE" id="PS50893">
    <property type="entry name" value="ABC_TRANSPORTER_2"/>
    <property type="match status" value="1"/>
</dbReference>
<keyword evidence="5" id="KW-0067">ATP-binding</keyword>
<comment type="subcellular location">
    <subcellularLocation>
        <location evidence="1">Cell inner membrane</location>
        <topology evidence="1">Multi-pass membrane protein</topology>
    </subcellularLocation>
</comment>
<dbReference type="NCBIfam" id="TIGR02868">
    <property type="entry name" value="CydC"/>
    <property type="match status" value="1"/>
</dbReference>
<keyword evidence="2" id="KW-0997">Cell inner membrane</keyword>
<dbReference type="AlphaFoldDB" id="S5T4U3"/>
<sequence length="550" mass="58031">MIAFRYLRAMLRLAGVKHRQLALAIAAGSVTLLSALTLTVLSGWLITRAWQMPPVLDLGVAITAVRALGISRAVFRYLDRMTSHKIALGALTRLRARLFDAIALDSSGKAHLLGRGDGLLRLVSDTERVTDLIVRSIVPAGVALVLSAASVLIAGLLHPVAAVIMVAGFLLTGVVTPWLAIRASRRGRRIDAEDELNLRIDEALSHRAEFAAAGLGETHAAATREASARSSAASVAAERPEAVGEGVQSWATGLTAAAVLVLAVLTYTGEPVWLGMLVMLPLAAFEAHGQLAKAAVHADEASRSARRLVDLVGEGSEVALPAAADPHPLDLADVALEARDLTCPYGEATWDFRLEPGARMVVRGPSGCGKTTLLQTVAGLVPAASGVLTLGGRAVDSVDADVLRASVRNHAEDEWVFATTIRENLKVANPRATDELLWECLEAVGLTDWVESLDLHLADGAGSLSSGQRRRLLLARALCSEAPVLLIDEPTEHIDSASADRLLRMLLSERLPGARADRSVIVVTHASAEDVDVVVDEVSVDVLPAPVTAG</sequence>
<evidence type="ECO:0000256" key="10">
    <source>
        <dbReference type="SAM" id="Phobius"/>
    </source>
</evidence>